<dbReference type="Gene3D" id="3.10.290.10">
    <property type="entry name" value="RNA-binding S4 domain"/>
    <property type="match status" value="1"/>
</dbReference>
<dbReference type="Pfam" id="PF22421">
    <property type="entry name" value="SYY_C-terminal"/>
    <property type="match status" value="1"/>
</dbReference>
<dbReference type="InterPro" id="IPR002305">
    <property type="entry name" value="aa-tRNA-synth_Ic"/>
</dbReference>
<evidence type="ECO:0000256" key="3">
    <source>
        <dbReference type="ARBA" id="ARBA00022741"/>
    </source>
</evidence>
<feature type="domain" description="Tyrosine--tRNA ligase SYY-like C-terminal" evidence="12">
    <location>
        <begin position="307"/>
        <end position="362"/>
    </location>
</feature>
<proteinExistence type="inferred from homology"/>
<dbReference type="Proteomes" id="UP000034956">
    <property type="component" value="Unassembled WGS sequence"/>
</dbReference>
<gene>
    <name evidence="13" type="ORF">UY23_C0001G0270</name>
</gene>
<dbReference type="InterPro" id="IPR002307">
    <property type="entry name" value="Tyr-tRNA-ligase"/>
</dbReference>
<organism evidence="13 14">
    <name type="scientific">Candidatus Jorgensenbacteria bacterium GW2011_GWA1_48_11</name>
    <dbReference type="NCBI Taxonomy" id="1618660"/>
    <lineage>
        <taxon>Bacteria</taxon>
        <taxon>Candidatus Joergenseniibacteriota</taxon>
    </lineage>
</organism>
<evidence type="ECO:0000259" key="12">
    <source>
        <dbReference type="Pfam" id="PF22421"/>
    </source>
</evidence>
<dbReference type="PANTHER" id="PTHR11766">
    <property type="entry name" value="TYROSYL-TRNA SYNTHETASE"/>
    <property type="match status" value="1"/>
</dbReference>
<dbReference type="SUPFAM" id="SSF55174">
    <property type="entry name" value="Alpha-L RNA-binding motif"/>
    <property type="match status" value="1"/>
</dbReference>
<evidence type="ECO:0000256" key="11">
    <source>
        <dbReference type="RuleBase" id="RU363036"/>
    </source>
</evidence>
<dbReference type="PRINTS" id="PR01040">
    <property type="entry name" value="TRNASYNTHTYR"/>
</dbReference>
<keyword evidence="7 11" id="KW-0030">Aminoacyl-tRNA synthetase</keyword>
<dbReference type="SUPFAM" id="SSF52374">
    <property type="entry name" value="Nucleotidylyl transferase"/>
    <property type="match status" value="1"/>
</dbReference>
<dbReference type="GO" id="GO:0005524">
    <property type="term" value="F:ATP binding"/>
    <property type="evidence" value="ECO:0007669"/>
    <property type="project" value="UniProtKB-KW"/>
</dbReference>
<evidence type="ECO:0000256" key="7">
    <source>
        <dbReference type="ARBA" id="ARBA00023146"/>
    </source>
</evidence>
<dbReference type="InterPro" id="IPR024088">
    <property type="entry name" value="Tyr-tRNA-ligase_bac-type"/>
</dbReference>
<dbReference type="EC" id="6.1.1.1" evidence="1 9"/>
<comment type="caution">
    <text evidence="13">The sequence shown here is derived from an EMBL/GenBank/DDBJ whole genome shotgun (WGS) entry which is preliminary data.</text>
</comment>
<dbReference type="PROSITE" id="PS50889">
    <property type="entry name" value="S4"/>
    <property type="match status" value="1"/>
</dbReference>
<dbReference type="AlphaFoldDB" id="A0A0G1UC30"/>
<comment type="similarity">
    <text evidence="11">Belongs to the class-I aminoacyl-tRNA synthetase family.</text>
</comment>
<keyword evidence="3 11" id="KW-0547">Nucleotide-binding</keyword>
<evidence type="ECO:0000256" key="9">
    <source>
        <dbReference type="NCBIfam" id="TIGR00234"/>
    </source>
</evidence>
<comment type="catalytic activity">
    <reaction evidence="8">
        <text>tRNA(Tyr) + L-tyrosine + ATP = L-tyrosyl-tRNA(Tyr) + AMP + diphosphate + H(+)</text>
        <dbReference type="Rhea" id="RHEA:10220"/>
        <dbReference type="Rhea" id="RHEA-COMP:9706"/>
        <dbReference type="Rhea" id="RHEA-COMP:9707"/>
        <dbReference type="ChEBI" id="CHEBI:15378"/>
        <dbReference type="ChEBI" id="CHEBI:30616"/>
        <dbReference type="ChEBI" id="CHEBI:33019"/>
        <dbReference type="ChEBI" id="CHEBI:58315"/>
        <dbReference type="ChEBI" id="CHEBI:78442"/>
        <dbReference type="ChEBI" id="CHEBI:78536"/>
        <dbReference type="ChEBI" id="CHEBI:456215"/>
        <dbReference type="EC" id="6.1.1.1"/>
    </reaction>
</comment>
<dbReference type="InterPro" id="IPR014729">
    <property type="entry name" value="Rossmann-like_a/b/a_fold"/>
</dbReference>
<evidence type="ECO:0000313" key="14">
    <source>
        <dbReference type="Proteomes" id="UP000034956"/>
    </source>
</evidence>
<evidence type="ECO:0000256" key="8">
    <source>
        <dbReference type="ARBA" id="ARBA00048248"/>
    </source>
</evidence>
<protein>
    <recommendedName>
        <fullName evidence="1 9">Tyrosine--tRNA ligase</fullName>
        <ecNumber evidence="1 9">6.1.1.1</ecNumber>
    </recommendedName>
</protein>
<keyword evidence="2 11" id="KW-0436">Ligase</keyword>
<dbReference type="PATRIC" id="fig|1618660.3.peg.274"/>
<accession>A0A0G1UC30</accession>
<keyword evidence="6 11" id="KW-0648">Protein biosynthesis</keyword>
<dbReference type="Gene3D" id="3.40.50.620">
    <property type="entry name" value="HUPs"/>
    <property type="match status" value="1"/>
</dbReference>
<evidence type="ECO:0000256" key="2">
    <source>
        <dbReference type="ARBA" id="ARBA00022598"/>
    </source>
</evidence>
<dbReference type="GO" id="GO:0003723">
    <property type="term" value="F:RNA binding"/>
    <property type="evidence" value="ECO:0007669"/>
    <property type="project" value="UniProtKB-KW"/>
</dbReference>
<evidence type="ECO:0000256" key="10">
    <source>
        <dbReference type="PROSITE-ProRule" id="PRU00182"/>
    </source>
</evidence>
<dbReference type="CDD" id="cd00165">
    <property type="entry name" value="S4"/>
    <property type="match status" value="1"/>
</dbReference>
<keyword evidence="5 10" id="KW-0694">RNA-binding</keyword>
<dbReference type="GO" id="GO:0005829">
    <property type="term" value="C:cytosol"/>
    <property type="evidence" value="ECO:0007669"/>
    <property type="project" value="TreeGrafter"/>
</dbReference>
<keyword evidence="4 11" id="KW-0067">ATP-binding</keyword>
<sequence length="379" mass="42874">MNEIILNRGVEEIITRPHLEAALKSGKKLRVKLGIDPTKSDIHLGHTVILRKLKQFQDAGHKIILIIGDFTAQIGDPSGQSAERQPLTEKEVKYNLKNYIRMAGKVINVKKAEVRYNGEWHKQGLKNFLAMTKAVSISQVMKREDFQKRLNAGGDVTVLESLYAILQGYDSVVIKADVELGGTDQKLNLLMGRRLQRHFGLPEQDIMILPLIEGTDGVRKMSKSYDNYIGLEDEPEEMFGKAMSIPDNLIPKYFTLLTDVDQPKNTGPYAAKMLLAQTLVEMYHGEKTALKAREEFVKIFSKKEMPEELEELKIKNKNIALIDLLLQAGIPSKSEARRLIDQGAVKINEETKTNAQEKISLKGREVLKIGKRRFWKIVG</sequence>
<dbReference type="Pfam" id="PF00579">
    <property type="entry name" value="tRNA-synt_1b"/>
    <property type="match status" value="1"/>
</dbReference>
<dbReference type="GO" id="GO:0006437">
    <property type="term" value="P:tyrosyl-tRNA aminoacylation"/>
    <property type="evidence" value="ECO:0007669"/>
    <property type="project" value="UniProtKB-UniRule"/>
</dbReference>
<evidence type="ECO:0000256" key="1">
    <source>
        <dbReference type="ARBA" id="ARBA00013160"/>
    </source>
</evidence>
<dbReference type="EMBL" id="LCPF01000001">
    <property type="protein sequence ID" value="KKU91664.1"/>
    <property type="molecule type" value="Genomic_DNA"/>
</dbReference>
<evidence type="ECO:0000256" key="4">
    <source>
        <dbReference type="ARBA" id="ARBA00022840"/>
    </source>
</evidence>
<reference evidence="13 14" key="1">
    <citation type="journal article" date="2015" name="Nature">
        <title>rRNA introns, odd ribosomes, and small enigmatic genomes across a large radiation of phyla.</title>
        <authorList>
            <person name="Brown C.T."/>
            <person name="Hug L.A."/>
            <person name="Thomas B.C."/>
            <person name="Sharon I."/>
            <person name="Castelle C.J."/>
            <person name="Singh A."/>
            <person name="Wilkins M.J."/>
            <person name="Williams K.H."/>
            <person name="Banfield J.F."/>
        </authorList>
    </citation>
    <scope>NUCLEOTIDE SEQUENCE [LARGE SCALE GENOMIC DNA]</scope>
</reference>
<dbReference type="PANTHER" id="PTHR11766:SF1">
    <property type="entry name" value="TYROSINE--TRNA LIGASE"/>
    <property type="match status" value="1"/>
</dbReference>
<evidence type="ECO:0000313" key="13">
    <source>
        <dbReference type="EMBL" id="KKU91664.1"/>
    </source>
</evidence>
<evidence type="ECO:0000256" key="5">
    <source>
        <dbReference type="ARBA" id="ARBA00022884"/>
    </source>
</evidence>
<dbReference type="GO" id="GO:0004831">
    <property type="term" value="F:tyrosine-tRNA ligase activity"/>
    <property type="evidence" value="ECO:0007669"/>
    <property type="project" value="UniProtKB-UniRule"/>
</dbReference>
<dbReference type="NCBIfam" id="TIGR00234">
    <property type="entry name" value="tyrS"/>
    <property type="match status" value="1"/>
</dbReference>
<dbReference type="InterPro" id="IPR054608">
    <property type="entry name" value="SYY-like_C"/>
</dbReference>
<dbReference type="InterPro" id="IPR036986">
    <property type="entry name" value="S4_RNA-bd_sf"/>
</dbReference>
<name>A0A0G1UC30_9BACT</name>
<evidence type="ECO:0000256" key="6">
    <source>
        <dbReference type="ARBA" id="ARBA00022917"/>
    </source>
</evidence>
<dbReference type="Gene3D" id="1.10.240.10">
    <property type="entry name" value="Tyrosyl-Transfer RNA Synthetase"/>
    <property type="match status" value="1"/>
</dbReference>